<evidence type="ECO:0000313" key="2">
    <source>
        <dbReference type="Proteomes" id="UP000053647"/>
    </source>
</evidence>
<gene>
    <name evidence="1" type="ORF">PAXINDRAFT_13355</name>
</gene>
<dbReference type="HOGENOM" id="CLU_2923278_0_0_1"/>
<sequence>MDDDHIRTAASRAPALEGSKSRLLLTIDYLPGGEYQWTISLFIETEPVSLIAGLLDGGRVW</sequence>
<protein>
    <submittedName>
        <fullName evidence="1">Uncharacterized protein</fullName>
    </submittedName>
</protein>
<dbReference type="EMBL" id="KN819348">
    <property type="protein sequence ID" value="KIJ13807.1"/>
    <property type="molecule type" value="Genomic_DNA"/>
</dbReference>
<keyword evidence="2" id="KW-1185">Reference proteome</keyword>
<proteinExistence type="predicted"/>
<organism evidence="1 2">
    <name type="scientific">Paxillus involutus ATCC 200175</name>
    <dbReference type="NCBI Taxonomy" id="664439"/>
    <lineage>
        <taxon>Eukaryota</taxon>
        <taxon>Fungi</taxon>
        <taxon>Dikarya</taxon>
        <taxon>Basidiomycota</taxon>
        <taxon>Agaricomycotina</taxon>
        <taxon>Agaricomycetes</taxon>
        <taxon>Agaricomycetidae</taxon>
        <taxon>Boletales</taxon>
        <taxon>Paxilineae</taxon>
        <taxon>Paxillaceae</taxon>
        <taxon>Paxillus</taxon>
    </lineage>
</organism>
<evidence type="ECO:0000313" key="1">
    <source>
        <dbReference type="EMBL" id="KIJ13807.1"/>
    </source>
</evidence>
<name>A0A0C9U2J2_PAXIN</name>
<accession>A0A0C9U2J2</accession>
<reference evidence="2" key="2">
    <citation type="submission" date="2015-01" db="EMBL/GenBank/DDBJ databases">
        <title>Evolutionary Origins and Diversification of the Mycorrhizal Mutualists.</title>
        <authorList>
            <consortium name="DOE Joint Genome Institute"/>
            <consortium name="Mycorrhizal Genomics Consortium"/>
            <person name="Kohler A."/>
            <person name="Kuo A."/>
            <person name="Nagy L.G."/>
            <person name="Floudas D."/>
            <person name="Copeland A."/>
            <person name="Barry K.W."/>
            <person name="Cichocki N."/>
            <person name="Veneault-Fourrey C."/>
            <person name="LaButti K."/>
            <person name="Lindquist E.A."/>
            <person name="Lipzen A."/>
            <person name="Lundell T."/>
            <person name="Morin E."/>
            <person name="Murat C."/>
            <person name="Riley R."/>
            <person name="Ohm R."/>
            <person name="Sun H."/>
            <person name="Tunlid A."/>
            <person name="Henrissat B."/>
            <person name="Grigoriev I.V."/>
            <person name="Hibbett D.S."/>
            <person name="Martin F."/>
        </authorList>
    </citation>
    <scope>NUCLEOTIDE SEQUENCE [LARGE SCALE GENOMIC DNA]</scope>
    <source>
        <strain evidence="2">ATCC 200175</strain>
    </source>
</reference>
<dbReference type="Proteomes" id="UP000053647">
    <property type="component" value="Unassembled WGS sequence"/>
</dbReference>
<dbReference type="AlphaFoldDB" id="A0A0C9U2J2"/>
<reference evidence="1 2" key="1">
    <citation type="submission" date="2014-06" db="EMBL/GenBank/DDBJ databases">
        <authorList>
            <consortium name="DOE Joint Genome Institute"/>
            <person name="Kuo A."/>
            <person name="Kohler A."/>
            <person name="Nagy L.G."/>
            <person name="Floudas D."/>
            <person name="Copeland A."/>
            <person name="Barry K.W."/>
            <person name="Cichocki N."/>
            <person name="Veneault-Fourrey C."/>
            <person name="LaButti K."/>
            <person name="Lindquist E.A."/>
            <person name="Lipzen A."/>
            <person name="Lundell T."/>
            <person name="Morin E."/>
            <person name="Murat C."/>
            <person name="Sun H."/>
            <person name="Tunlid A."/>
            <person name="Henrissat B."/>
            <person name="Grigoriev I.V."/>
            <person name="Hibbett D.S."/>
            <person name="Martin F."/>
            <person name="Nordberg H.P."/>
            <person name="Cantor M.N."/>
            <person name="Hua S.X."/>
        </authorList>
    </citation>
    <scope>NUCLEOTIDE SEQUENCE [LARGE SCALE GENOMIC DNA]</scope>
    <source>
        <strain evidence="1 2">ATCC 200175</strain>
    </source>
</reference>